<dbReference type="EMBL" id="CP014671">
    <property type="protein sequence ID" value="ANX05411.1"/>
    <property type="molecule type" value="Genomic_DNA"/>
</dbReference>
<dbReference type="STRING" id="1810504.PG2T_00325"/>
<dbReference type="GO" id="GO:0030151">
    <property type="term" value="F:molybdenum ion binding"/>
    <property type="evidence" value="ECO:0007669"/>
    <property type="project" value="InterPro"/>
</dbReference>
<organism evidence="1 2">
    <name type="scientific">Immundisolibacter cernigliae</name>
    <dbReference type="NCBI Taxonomy" id="1810504"/>
    <lineage>
        <taxon>Bacteria</taxon>
        <taxon>Pseudomonadati</taxon>
        <taxon>Pseudomonadota</taxon>
        <taxon>Gammaproteobacteria</taxon>
        <taxon>Immundisolibacterales</taxon>
        <taxon>Immundisolibacteraceae</taxon>
        <taxon>Immundisolibacter</taxon>
    </lineage>
</organism>
<protein>
    <recommendedName>
        <fullName evidence="3">Nitrogen fixation protein NifQ</fullName>
    </recommendedName>
</protein>
<dbReference type="Proteomes" id="UP000092952">
    <property type="component" value="Chromosome"/>
</dbReference>
<dbReference type="InterPro" id="IPR006975">
    <property type="entry name" value="NifQ"/>
</dbReference>
<name>A0A1B1YX95_9GAMM</name>
<evidence type="ECO:0000313" key="1">
    <source>
        <dbReference type="EMBL" id="ANX05411.1"/>
    </source>
</evidence>
<evidence type="ECO:0008006" key="3">
    <source>
        <dbReference type="Google" id="ProtNLM"/>
    </source>
</evidence>
<accession>A0A1B1YX95</accession>
<dbReference type="KEGG" id="gbi:PG2T_00325"/>
<keyword evidence="2" id="KW-1185">Reference proteome</keyword>
<proteinExistence type="predicted"/>
<evidence type="ECO:0000313" key="2">
    <source>
        <dbReference type="Proteomes" id="UP000092952"/>
    </source>
</evidence>
<sequence length="142" mass="15910">MAARHFPHAAALLAHLDTGLPTALRQRLDEVDDVRELLLEFRRPDSEDATWLASAVAVGCLGDNHLWQDLGLPHRQALSQLLREHFPGLSERNTGDMKWKKFLYKQLCERAAVQCRAPSCAVCSDYGFCFGPEEGPTRPVRG</sequence>
<gene>
    <name evidence="1" type="ORF">PG2T_00325</name>
</gene>
<reference evidence="2" key="1">
    <citation type="submission" date="2016-03" db="EMBL/GenBank/DDBJ databases">
        <title>Complete genome sequence of Solimmundus cernigliae, representing a novel lineage of polycyclic aromatic hydrocarbon degraders within the Gammaproteobacteria.</title>
        <authorList>
            <person name="Singleton D.R."/>
            <person name="Dickey A.N."/>
            <person name="Scholl E.H."/>
            <person name="Wright F.A."/>
            <person name="Aitken M.D."/>
        </authorList>
    </citation>
    <scope>NUCLEOTIDE SEQUENCE [LARGE SCALE GENOMIC DNA]</scope>
    <source>
        <strain evidence="2">TR3.2</strain>
    </source>
</reference>
<dbReference type="GO" id="GO:0009399">
    <property type="term" value="P:nitrogen fixation"/>
    <property type="evidence" value="ECO:0007669"/>
    <property type="project" value="InterPro"/>
</dbReference>
<dbReference type="InParanoid" id="A0A1B1YX95"/>
<dbReference type="Pfam" id="PF04891">
    <property type="entry name" value="NifQ"/>
    <property type="match status" value="1"/>
</dbReference>
<dbReference type="AlphaFoldDB" id="A0A1B1YX95"/>